<dbReference type="Proteomes" id="UP000323732">
    <property type="component" value="Unassembled WGS sequence"/>
</dbReference>
<protein>
    <recommendedName>
        <fullName evidence="4">DUF4309 domain-containing protein</fullName>
    </recommendedName>
</protein>
<sequence>MFKKISLLGIAAVLSFGLLFMPSPSPAKAAELIGVPWGKTILIPSQIGKVTLLKDSPLYKLSSDGKLLPGGSRVKGSEFRVYQYQDVHGGLYGLGAGLFIKKDPAAVKYETPSTHKKMQLARVVFFDGNILTQLEKGVLKGQPFSIDGSTDIKKVFDYYKKVPVSVEYQNDALAQRFGQYSYYNYYPYDQNVHAISWFNDYLVPITPYIIRERVGKPDWEGISDKDSVWTIKYTRGGYEMYFTFDKGKDSQLNNILLKRIN</sequence>
<dbReference type="AlphaFoldDB" id="A0A5D4SLN2"/>
<feature type="chain" id="PRO_5022759640" description="DUF4309 domain-containing protein" evidence="1">
    <location>
        <begin position="30"/>
        <end position="261"/>
    </location>
</feature>
<feature type="signal peptide" evidence="1">
    <location>
        <begin position="1"/>
        <end position="29"/>
    </location>
</feature>
<keyword evidence="1" id="KW-0732">Signal</keyword>
<gene>
    <name evidence="2" type="ORF">FZD47_10785</name>
</gene>
<accession>A0A5D4SLN2</accession>
<evidence type="ECO:0000256" key="1">
    <source>
        <dbReference type="SAM" id="SignalP"/>
    </source>
</evidence>
<comment type="caution">
    <text evidence="2">The sequence shown here is derived from an EMBL/GenBank/DDBJ whole genome shotgun (WGS) entry which is preliminary data.</text>
</comment>
<organism evidence="2 3">
    <name type="scientific">Bacillus infantis</name>
    <dbReference type="NCBI Taxonomy" id="324767"/>
    <lineage>
        <taxon>Bacteria</taxon>
        <taxon>Bacillati</taxon>
        <taxon>Bacillota</taxon>
        <taxon>Bacilli</taxon>
        <taxon>Bacillales</taxon>
        <taxon>Bacillaceae</taxon>
        <taxon>Bacillus</taxon>
    </lineage>
</organism>
<evidence type="ECO:0000313" key="3">
    <source>
        <dbReference type="Proteomes" id="UP000323732"/>
    </source>
</evidence>
<reference evidence="2 3" key="1">
    <citation type="submission" date="2019-08" db="EMBL/GenBank/DDBJ databases">
        <title>Bacillus genomes from the desert of Cuatro Cienegas, Coahuila.</title>
        <authorList>
            <person name="Olmedo-Alvarez G."/>
        </authorList>
    </citation>
    <scope>NUCLEOTIDE SEQUENCE [LARGE SCALE GENOMIC DNA]</scope>
    <source>
        <strain evidence="2 3">CH37_1T</strain>
    </source>
</reference>
<dbReference type="EMBL" id="VTES01000003">
    <property type="protein sequence ID" value="TYS63979.1"/>
    <property type="molecule type" value="Genomic_DNA"/>
</dbReference>
<evidence type="ECO:0000313" key="2">
    <source>
        <dbReference type="EMBL" id="TYS63979.1"/>
    </source>
</evidence>
<dbReference type="RefSeq" id="WP_148949853.1">
    <property type="nucleotide sequence ID" value="NZ_VTES01000003.1"/>
</dbReference>
<proteinExistence type="predicted"/>
<evidence type="ECO:0008006" key="4">
    <source>
        <dbReference type="Google" id="ProtNLM"/>
    </source>
</evidence>
<name>A0A5D4SLN2_9BACI</name>